<sequence length="190" mass="20840">MHQVLFAALVFVVEKLGKILQLTMTLEAITMGPQLGVFTGHPHAAERLRLYYPYNGSVWVGAVSLRRASGLLELLFARAKTATSWSYPGALAGGVTGLAAMSWWCLSAQLALAHGLIQHSHKPLSVAGCTYNYTISDVTTPSPDIKSCVYLARCRTTLQRPVQGCYSRVFLLRGYLFYECRDLTIVTPNG</sequence>
<feature type="signal peptide" evidence="1">
    <location>
        <begin position="1"/>
        <end position="17"/>
    </location>
</feature>
<keyword evidence="3" id="KW-1185">Reference proteome</keyword>
<dbReference type="AlphaFoldDB" id="A0A4C1TFA5"/>
<keyword evidence="1" id="KW-0732">Signal</keyword>
<reference evidence="2 3" key="1">
    <citation type="journal article" date="2019" name="Commun. Biol.">
        <title>The bagworm genome reveals a unique fibroin gene that provides high tensile strength.</title>
        <authorList>
            <person name="Kono N."/>
            <person name="Nakamura H."/>
            <person name="Ohtoshi R."/>
            <person name="Tomita M."/>
            <person name="Numata K."/>
            <person name="Arakawa K."/>
        </authorList>
    </citation>
    <scope>NUCLEOTIDE SEQUENCE [LARGE SCALE GENOMIC DNA]</scope>
</reference>
<name>A0A4C1TFA5_EUMVA</name>
<feature type="chain" id="PRO_5020027921" description="Secreted protein" evidence="1">
    <location>
        <begin position="18"/>
        <end position="190"/>
    </location>
</feature>
<organism evidence="2 3">
    <name type="scientific">Eumeta variegata</name>
    <name type="common">Bagworm moth</name>
    <name type="synonym">Eumeta japonica</name>
    <dbReference type="NCBI Taxonomy" id="151549"/>
    <lineage>
        <taxon>Eukaryota</taxon>
        <taxon>Metazoa</taxon>
        <taxon>Ecdysozoa</taxon>
        <taxon>Arthropoda</taxon>
        <taxon>Hexapoda</taxon>
        <taxon>Insecta</taxon>
        <taxon>Pterygota</taxon>
        <taxon>Neoptera</taxon>
        <taxon>Endopterygota</taxon>
        <taxon>Lepidoptera</taxon>
        <taxon>Glossata</taxon>
        <taxon>Ditrysia</taxon>
        <taxon>Tineoidea</taxon>
        <taxon>Psychidae</taxon>
        <taxon>Oiketicinae</taxon>
        <taxon>Eumeta</taxon>
    </lineage>
</organism>
<gene>
    <name evidence="2" type="ORF">EVAR_93138_1</name>
</gene>
<dbReference type="Proteomes" id="UP000299102">
    <property type="component" value="Unassembled WGS sequence"/>
</dbReference>
<evidence type="ECO:0000313" key="3">
    <source>
        <dbReference type="Proteomes" id="UP000299102"/>
    </source>
</evidence>
<proteinExistence type="predicted"/>
<protein>
    <recommendedName>
        <fullName evidence="4">Secreted protein</fullName>
    </recommendedName>
</protein>
<dbReference type="EMBL" id="BGZK01000055">
    <property type="protein sequence ID" value="GBP13183.1"/>
    <property type="molecule type" value="Genomic_DNA"/>
</dbReference>
<dbReference type="STRING" id="151549.A0A4C1TFA5"/>
<dbReference type="OrthoDB" id="6132759at2759"/>
<evidence type="ECO:0008006" key="4">
    <source>
        <dbReference type="Google" id="ProtNLM"/>
    </source>
</evidence>
<accession>A0A4C1TFA5</accession>
<evidence type="ECO:0000256" key="1">
    <source>
        <dbReference type="SAM" id="SignalP"/>
    </source>
</evidence>
<comment type="caution">
    <text evidence="2">The sequence shown here is derived from an EMBL/GenBank/DDBJ whole genome shotgun (WGS) entry which is preliminary data.</text>
</comment>
<evidence type="ECO:0000313" key="2">
    <source>
        <dbReference type="EMBL" id="GBP13183.1"/>
    </source>
</evidence>